<name>A0A9Q3BA56_9BASI</name>
<organism evidence="1 2">
    <name type="scientific">Austropuccinia psidii MF-1</name>
    <dbReference type="NCBI Taxonomy" id="1389203"/>
    <lineage>
        <taxon>Eukaryota</taxon>
        <taxon>Fungi</taxon>
        <taxon>Dikarya</taxon>
        <taxon>Basidiomycota</taxon>
        <taxon>Pucciniomycotina</taxon>
        <taxon>Pucciniomycetes</taxon>
        <taxon>Pucciniales</taxon>
        <taxon>Sphaerophragmiaceae</taxon>
        <taxon>Austropuccinia</taxon>
    </lineage>
</organism>
<keyword evidence="2" id="KW-1185">Reference proteome</keyword>
<dbReference type="AlphaFoldDB" id="A0A9Q3BA56"/>
<dbReference type="Proteomes" id="UP000765509">
    <property type="component" value="Unassembled WGS sequence"/>
</dbReference>
<sequence>MTIENTAENIHNSYNVFRRFELPNTPDIPSYVPTNAEPQIPTEGINITNLGTEFFEGVRESYKQYNNYHILTFLIEKYCKDADLANSLDYT</sequence>
<protein>
    <submittedName>
        <fullName evidence="1">Uncharacterized protein</fullName>
    </submittedName>
</protein>
<proteinExistence type="predicted"/>
<comment type="caution">
    <text evidence="1">The sequence shown here is derived from an EMBL/GenBank/DDBJ whole genome shotgun (WGS) entry which is preliminary data.</text>
</comment>
<evidence type="ECO:0000313" key="1">
    <source>
        <dbReference type="EMBL" id="MBW0461656.1"/>
    </source>
</evidence>
<dbReference type="OrthoDB" id="2507171at2759"/>
<evidence type="ECO:0000313" key="2">
    <source>
        <dbReference type="Proteomes" id="UP000765509"/>
    </source>
</evidence>
<accession>A0A9Q3BA56</accession>
<gene>
    <name evidence="1" type="ORF">O181_001371</name>
</gene>
<dbReference type="EMBL" id="AVOT02000197">
    <property type="protein sequence ID" value="MBW0461656.1"/>
    <property type="molecule type" value="Genomic_DNA"/>
</dbReference>
<reference evidence="1" key="1">
    <citation type="submission" date="2021-03" db="EMBL/GenBank/DDBJ databases">
        <title>Draft genome sequence of rust myrtle Austropuccinia psidii MF-1, a brazilian biotype.</title>
        <authorList>
            <person name="Quecine M.C."/>
            <person name="Pachon D.M.R."/>
            <person name="Bonatelli M.L."/>
            <person name="Correr F.H."/>
            <person name="Franceschini L.M."/>
            <person name="Leite T.F."/>
            <person name="Margarido G.R.A."/>
            <person name="Almeida C.A."/>
            <person name="Ferrarezi J.A."/>
            <person name="Labate C.A."/>
        </authorList>
    </citation>
    <scope>NUCLEOTIDE SEQUENCE</scope>
    <source>
        <strain evidence="1">MF-1</strain>
    </source>
</reference>